<dbReference type="SUPFAM" id="SSF56235">
    <property type="entry name" value="N-terminal nucleophile aminohydrolases (Ntn hydrolases)"/>
    <property type="match status" value="1"/>
</dbReference>
<evidence type="ECO:0000313" key="2">
    <source>
        <dbReference type="Proteomes" id="UP000678091"/>
    </source>
</evidence>
<name>A0A8E7FNR5_9CAUD</name>
<sequence length="159" mass="17027">MTTIAYKDGVIAYDSQITSGNTITYDDYEKCHEVKGVKFVMSGKTSDYEDLQSAWFGASVTRNLEAAAIVFDSERLWYIGADADSGFWKCPIDGKGLYAIGSGADHALTAMDMGATAGEAVEMAKKRDTGTGGQVRLLIIAMGRPSEQANTSSRSTEAV</sequence>
<evidence type="ECO:0008006" key="3">
    <source>
        <dbReference type="Google" id="ProtNLM"/>
    </source>
</evidence>
<proteinExistence type="predicted"/>
<accession>A0A8E7FNR5</accession>
<gene>
    <name evidence="1" type="ORF">Medea1_0033</name>
</gene>
<dbReference type="Proteomes" id="UP000678091">
    <property type="component" value="Segment"/>
</dbReference>
<dbReference type="Gene3D" id="3.60.20.10">
    <property type="entry name" value="Glutamine Phosphoribosylpyrophosphate, subunit 1, domain 1"/>
    <property type="match status" value="1"/>
</dbReference>
<organism evidence="1 2">
    <name type="scientific">Pseudomonas phage Medea1</name>
    <dbReference type="NCBI Taxonomy" id="2834256"/>
    <lineage>
        <taxon>Viruses</taxon>
        <taxon>Duplodnaviria</taxon>
        <taxon>Heunggongvirae</taxon>
        <taxon>Uroviricota</taxon>
        <taxon>Caudoviricetes</taxon>
        <taxon>Medeavirus</taxon>
        <taxon>Medeavirus medea1</taxon>
    </lineage>
</organism>
<reference evidence="1" key="1">
    <citation type="submission" date="2021-04" db="EMBL/GenBank/DDBJ databases">
        <title>A novel bacteriophage against Pseudomonas syringae pv. tomato and it's prophylactic efficacy.</title>
        <authorList>
            <person name="Skliros D."/>
            <person name="Papazoglou P."/>
            <person name="Paraskevopoulou E.G."/>
            <person name="Gkizi D."/>
            <person name="Goumas D.E."/>
            <person name="Tjamos S."/>
            <person name="Flemetakis E."/>
        </authorList>
    </citation>
    <scope>NUCLEOTIDE SEQUENCE</scope>
</reference>
<dbReference type="EMBL" id="MW862109">
    <property type="protein sequence ID" value="QVW29100.1"/>
    <property type="molecule type" value="Genomic_DNA"/>
</dbReference>
<evidence type="ECO:0000313" key="1">
    <source>
        <dbReference type="EMBL" id="QVW29100.1"/>
    </source>
</evidence>
<protein>
    <recommendedName>
        <fullName evidence="3">Proteasome subunit beta</fullName>
    </recommendedName>
</protein>
<keyword evidence="2" id="KW-1185">Reference proteome</keyword>
<dbReference type="InterPro" id="IPR029055">
    <property type="entry name" value="Ntn_hydrolases_N"/>
</dbReference>